<accession>A0A1U8BF84</accession>
<dbReference type="OMA" id="TIAPHIM"/>
<evidence type="ECO:0000259" key="9">
    <source>
        <dbReference type="SMART" id="SM00563"/>
    </source>
</evidence>
<evidence type="ECO:0000256" key="5">
    <source>
        <dbReference type="ARBA" id="ARBA00022989"/>
    </source>
</evidence>
<dbReference type="PANTHER" id="PTHR15486">
    <property type="entry name" value="ANCIENT UBIQUITOUS PROTEIN"/>
    <property type="match status" value="1"/>
</dbReference>
<dbReference type="Pfam" id="PF01553">
    <property type="entry name" value="Acyltransferase"/>
    <property type="match status" value="1"/>
</dbReference>
<dbReference type="SUPFAM" id="SSF69593">
    <property type="entry name" value="Glycerol-3-phosphate (1)-acyltransferase"/>
    <property type="match status" value="1"/>
</dbReference>
<dbReference type="GO" id="GO:0010143">
    <property type="term" value="P:cutin biosynthetic process"/>
    <property type="evidence" value="ECO:0000318"/>
    <property type="project" value="GO_Central"/>
</dbReference>
<dbReference type="PANTHER" id="PTHR15486:SF77">
    <property type="entry name" value="OS08G0131300 PROTEIN"/>
    <property type="match status" value="1"/>
</dbReference>
<feature type="domain" description="Phospholipid/glycerol acyltransferase" evidence="9">
    <location>
        <begin position="204"/>
        <end position="305"/>
    </location>
</feature>
<dbReference type="InterPro" id="IPR056462">
    <property type="entry name" value="HAD_RAM2/GPAT1-8"/>
</dbReference>
<comment type="similarity">
    <text evidence="2">Belongs to the GPAT/DAPAT family.</text>
</comment>
<dbReference type="InParanoid" id="A0A1U8BF84"/>
<evidence type="ECO:0000256" key="6">
    <source>
        <dbReference type="ARBA" id="ARBA00023136"/>
    </source>
</evidence>
<keyword evidence="3" id="KW-0808">Transferase</keyword>
<evidence type="ECO:0000256" key="4">
    <source>
        <dbReference type="ARBA" id="ARBA00022692"/>
    </source>
</evidence>
<dbReference type="GO" id="GO:0090447">
    <property type="term" value="F:glycerol-3-phosphate 2-O-acyltransferase activity"/>
    <property type="evidence" value="ECO:0000318"/>
    <property type="project" value="GO_Central"/>
</dbReference>
<organism evidence="10 11">
    <name type="scientific">Nelumbo nucifera</name>
    <name type="common">Sacred lotus</name>
    <dbReference type="NCBI Taxonomy" id="4432"/>
    <lineage>
        <taxon>Eukaryota</taxon>
        <taxon>Viridiplantae</taxon>
        <taxon>Streptophyta</taxon>
        <taxon>Embryophyta</taxon>
        <taxon>Tracheophyta</taxon>
        <taxon>Spermatophyta</taxon>
        <taxon>Magnoliopsida</taxon>
        <taxon>Proteales</taxon>
        <taxon>Nelumbonaceae</taxon>
        <taxon>Nelumbo</taxon>
    </lineage>
</organism>
<evidence type="ECO:0000256" key="1">
    <source>
        <dbReference type="ARBA" id="ARBA00004141"/>
    </source>
</evidence>
<dbReference type="SMART" id="SM00563">
    <property type="entry name" value="PlsC"/>
    <property type="match status" value="1"/>
</dbReference>
<evidence type="ECO:0000313" key="11">
    <source>
        <dbReference type="RefSeq" id="XP_010275100.1"/>
    </source>
</evidence>
<protein>
    <submittedName>
        <fullName evidence="11">Glycerol-3-phosphate acyltransferase 1-like</fullName>
    </submittedName>
</protein>
<dbReference type="Proteomes" id="UP000189703">
    <property type="component" value="Unplaced"/>
</dbReference>
<evidence type="ECO:0000256" key="7">
    <source>
        <dbReference type="SAM" id="Phobius"/>
    </source>
</evidence>
<dbReference type="AlphaFoldDB" id="A0A1U8BF84"/>
<feature type="transmembrane region" description="Helical" evidence="7">
    <location>
        <begin position="147"/>
        <end position="167"/>
    </location>
</feature>
<dbReference type="GO" id="GO:0016791">
    <property type="term" value="F:phosphatase activity"/>
    <property type="evidence" value="ECO:0000318"/>
    <property type="project" value="GO_Central"/>
</dbReference>
<name>A0A1U8BF84_NELNU</name>
<sequence>MALRVMIFTTFLGLKVTDVKAVAKAVLPRFYLEDLHENAYKAFSSCRGKKAEDPLKNCLGLVAAPAVVARVQQYEAIRATLGDGNMIDVGIADTALTSHPYVLLCKLQEVYFVPVEEKAPSLPRKDYSKPLIFHDGRAVVRPTPLNALAVLLWVPMGVILAITRLSVGKLLPYKLGLMAAAATGLKIRAKLPPPSRPNNQTCNTLYVCSHRTLIDPVIVASALQRHVTAVTYSVSRVSELLSPIRTVRLRRDRADDGATMRGLLMQGDLVVCPEGTTCREPYLLRFSPLFAEIADVIVPVDVSANATMFHGTTVRGYKWLDSFFFLMNPNPHYHLQFLDKVAGVRTCESLGKSSYDIANQVQQMIGRALGFQCTNFTRRDKYRTLAGNDGVGKAKEVVESNTPHVCSI</sequence>
<dbReference type="GO" id="GO:0016020">
    <property type="term" value="C:membrane"/>
    <property type="evidence" value="ECO:0000318"/>
    <property type="project" value="GO_Central"/>
</dbReference>
<keyword evidence="6 7" id="KW-0472">Membrane</keyword>
<dbReference type="InterPro" id="IPR002123">
    <property type="entry name" value="Plipid/glycerol_acylTrfase"/>
</dbReference>
<reference evidence="11" key="1">
    <citation type="submission" date="2025-08" db="UniProtKB">
        <authorList>
            <consortium name="RefSeq"/>
        </authorList>
    </citation>
    <scope>IDENTIFICATION</scope>
</reference>
<keyword evidence="4 7" id="KW-0812">Transmembrane</keyword>
<dbReference type="OrthoDB" id="1854593at2759"/>
<evidence type="ECO:0000313" key="10">
    <source>
        <dbReference type="Proteomes" id="UP000189703"/>
    </source>
</evidence>
<proteinExistence type="inferred from homology"/>
<dbReference type="Pfam" id="PF23270">
    <property type="entry name" value="HAD_RAM2_N"/>
    <property type="match status" value="1"/>
</dbReference>
<dbReference type="KEGG" id="nnu:104610264"/>
<keyword evidence="8" id="KW-0732">Signal</keyword>
<dbReference type="GeneID" id="104610264"/>
<keyword evidence="5 7" id="KW-1133">Transmembrane helix</keyword>
<evidence type="ECO:0000256" key="8">
    <source>
        <dbReference type="SAM" id="SignalP"/>
    </source>
</evidence>
<gene>
    <name evidence="11" type="primary">LOC104610264</name>
</gene>
<keyword evidence="10" id="KW-1185">Reference proteome</keyword>
<dbReference type="RefSeq" id="XP_010275100.1">
    <property type="nucleotide sequence ID" value="XM_010276798.1"/>
</dbReference>
<comment type="subcellular location">
    <subcellularLocation>
        <location evidence="1">Membrane</location>
        <topology evidence="1">Multi-pass membrane protein</topology>
    </subcellularLocation>
</comment>
<evidence type="ECO:0000256" key="2">
    <source>
        <dbReference type="ARBA" id="ARBA00007937"/>
    </source>
</evidence>
<feature type="chain" id="PRO_5010537561" evidence="8">
    <location>
        <begin position="22"/>
        <end position="408"/>
    </location>
</feature>
<evidence type="ECO:0000256" key="3">
    <source>
        <dbReference type="ARBA" id="ARBA00022679"/>
    </source>
</evidence>
<feature type="signal peptide" evidence="8">
    <location>
        <begin position="1"/>
        <end position="21"/>
    </location>
</feature>